<evidence type="ECO:0000313" key="2">
    <source>
        <dbReference type="EnsemblMetazoa" id="SMAR005760-PA"/>
    </source>
</evidence>
<dbReference type="Proteomes" id="UP000014500">
    <property type="component" value="Unassembled WGS sequence"/>
</dbReference>
<keyword evidence="1" id="KW-0732">Signal</keyword>
<keyword evidence="3" id="KW-1185">Reference proteome</keyword>
<evidence type="ECO:0008006" key="4">
    <source>
        <dbReference type="Google" id="ProtNLM"/>
    </source>
</evidence>
<dbReference type="EnsemblMetazoa" id="SMAR005760-RA">
    <property type="protein sequence ID" value="SMAR005760-PA"/>
    <property type="gene ID" value="SMAR005760"/>
</dbReference>
<proteinExistence type="predicted"/>
<reference evidence="2" key="2">
    <citation type="submission" date="2015-02" db="UniProtKB">
        <authorList>
            <consortium name="EnsemblMetazoa"/>
        </authorList>
    </citation>
    <scope>IDENTIFICATION</scope>
</reference>
<evidence type="ECO:0000256" key="1">
    <source>
        <dbReference type="SAM" id="SignalP"/>
    </source>
</evidence>
<feature type="chain" id="PRO_5004578926" description="Granulins domain-containing protein" evidence="1">
    <location>
        <begin position="22"/>
        <end position="69"/>
    </location>
</feature>
<dbReference type="EMBL" id="AFFK01020018">
    <property type="status" value="NOT_ANNOTATED_CDS"/>
    <property type="molecule type" value="Genomic_DNA"/>
</dbReference>
<accession>T1IX29</accession>
<organism evidence="2 3">
    <name type="scientific">Strigamia maritima</name>
    <name type="common">European centipede</name>
    <name type="synonym">Geophilus maritimus</name>
    <dbReference type="NCBI Taxonomy" id="126957"/>
    <lineage>
        <taxon>Eukaryota</taxon>
        <taxon>Metazoa</taxon>
        <taxon>Ecdysozoa</taxon>
        <taxon>Arthropoda</taxon>
        <taxon>Myriapoda</taxon>
        <taxon>Chilopoda</taxon>
        <taxon>Pleurostigmophora</taxon>
        <taxon>Geophilomorpha</taxon>
        <taxon>Linotaeniidae</taxon>
        <taxon>Strigamia</taxon>
    </lineage>
</organism>
<reference evidence="3" key="1">
    <citation type="submission" date="2011-05" db="EMBL/GenBank/DDBJ databases">
        <authorList>
            <person name="Richards S.R."/>
            <person name="Qu J."/>
            <person name="Jiang H."/>
            <person name="Jhangiani S.N."/>
            <person name="Agravi P."/>
            <person name="Goodspeed R."/>
            <person name="Gross S."/>
            <person name="Mandapat C."/>
            <person name="Jackson L."/>
            <person name="Mathew T."/>
            <person name="Pu L."/>
            <person name="Thornton R."/>
            <person name="Saada N."/>
            <person name="Wilczek-Boney K.B."/>
            <person name="Lee S."/>
            <person name="Kovar C."/>
            <person name="Wu Y."/>
            <person name="Scherer S.E."/>
            <person name="Worley K.C."/>
            <person name="Muzny D.M."/>
            <person name="Gibbs R."/>
        </authorList>
    </citation>
    <scope>NUCLEOTIDE SEQUENCE</scope>
    <source>
        <strain evidence="3">Brora</strain>
    </source>
</reference>
<name>T1IX29_STRMM</name>
<protein>
    <recommendedName>
        <fullName evidence="4">Granulins domain-containing protein</fullName>
    </recommendedName>
</protein>
<feature type="signal peptide" evidence="1">
    <location>
        <begin position="1"/>
        <end position="21"/>
    </location>
</feature>
<evidence type="ECO:0000313" key="3">
    <source>
        <dbReference type="Proteomes" id="UP000014500"/>
    </source>
</evidence>
<sequence>MKTAIYLVILCLVVVQEHVRCGETPAPDTMINIIKRPSSFGSCPSGEYECGFGCCEDGWTCIPPFWCGK</sequence>
<dbReference type="HOGENOM" id="CLU_2779082_0_0_1"/>
<dbReference type="AlphaFoldDB" id="T1IX29"/>